<protein>
    <submittedName>
        <fullName evidence="2">Gx transporter family protein</fullName>
    </submittedName>
</protein>
<proteinExistence type="predicted"/>
<dbReference type="InterPro" id="IPR010898">
    <property type="entry name" value="Hpre_diP_synth_I"/>
</dbReference>
<dbReference type="InterPro" id="IPR014535">
    <property type="entry name" value="Hpre_diP_synt_I"/>
</dbReference>
<reference evidence="2 3" key="1">
    <citation type="submission" date="2021-10" db="EMBL/GenBank/DDBJ databases">
        <title>Anaerobic single-cell dispensing facilitates the cultivation of human gut bacteria.</title>
        <authorList>
            <person name="Afrizal A."/>
        </authorList>
    </citation>
    <scope>NUCLEOTIDE SEQUENCE [LARGE SCALE GENOMIC DNA]</scope>
    <source>
        <strain evidence="2 3">CLA-AA-H244</strain>
    </source>
</reference>
<organism evidence="2 3">
    <name type="scientific">Gallintestinimicrobium propionicum</name>
    <dbReference type="NCBI Taxonomy" id="2981770"/>
    <lineage>
        <taxon>Bacteria</taxon>
        <taxon>Bacillati</taxon>
        <taxon>Bacillota</taxon>
        <taxon>Clostridia</taxon>
        <taxon>Lachnospirales</taxon>
        <taxon>Lachnospiraceae</taxon>
        <taxon>Gallintestinimicrobium</taxon>
    </lineage>
</organism>
<dbReference type="Gene3D" id="1.10.1760.20">
    <property type="match status" value="1"/>
</dbReference>
<keyword evidence="1" id="KW-0472">Membrane</keyword>
<feature type="transmembrane region" description="Helical" evidence="1">
    <location>
        <begin position="71"/>
        <end position="99"/>
    </location>
</feature>
<keyword evidence="1" id="KW-1133">Transmembrane helix</keyword>
<dbReference type="AlphaFoldDB" id="A0AAE3DKW5"/>
<dbReference type="EMBL" id="JAJEQF010000016">
    <property type="protein sequence ID" value="MCC2167625.1"/>
    <property type="molecule type" value="Genomic_DNA"/>
</dbReference>
<sequence length="170" mass="17821">MNSNSTRNPSGKVAFLGVMTAAALMLSYIESLFILVPGIPGIKLGFANLAVVLCLYRYGWKEALFLNAVRIALAAFLFGSMFTMLYSLAGAACAFAAMVLAKRLKLFSVVGVSVLGGVCHNLGQLAVAVAVLGGSWAGWYLPWLMLAGCVTGIFIGVCAGAVNRALPPQR</sequence>
<keyword evidence="1" id="KW-0812">Transmembrane</keyword>
<comment type="caution">
    <text evidence="2">The sequence shown here is derived from an EMBL/GenBank/DDBJ whole genome shotgun (WGS) entry which is preliminary data.</text>
</comment>
<dbReference type="PIRSF" id="PIRSF027391">
    <property type="entry name" value="Hpre_diP_synt_I"/>
    <property type="match status" value="1"/>
</dbReference>
<evidence type="ECO:0000256" key="1">
    <source>
        <dbReference type="SAM" id="Phobius"/>
    </source>
</evidence>
<feature type="transmembrane region" description="Helical" evidence="1">
    <location>
        <begin position="106"/>
        <end position="133"/>
    </location>
</feature>
<accession>A0AAE3DKW5</accession>
<evidence type="ECO:0000313" key="2">
    <source>
        <dbReference type="EMBL" id="MCC2167625.1"/>
    </source>
</evidence>
<feature type="transmembrane region" description="Helical" evidence="1">
    <location>
        <begin position="139"/>
        <end position="162"/>
    </location>
</feature>
<gene>
    <name evidence="2" type="ORF">LKD45_07955</name>
</gene>
<dbReference type="Pfam" id="PF07456">
    <property type="entry name" value="Hpre_diP_synt_I"/>
    <property type="match status" value="1"/>
</dbReference>
<keyword evidence="3" id="KW-1185">Reference proteome</keyword>
<dbReference type="RefSeq" id="WP_308728204.1">
    <property type="nucleotide sequence ID" value="NZ_JAJEQF010000016.1"/>
</dbReference>
<feature type="transmembrane region" description="Helical" evidence="1">
    <location>
        <begin position="12"/>
        <end position="29"/>
    </location>
</feature>
<name>A0AAE3DKW5_9FIRM</name>
<dbReference type="Proteomes" id="UP001199355">
    <property type="component" value="Unassembled WGS sequence"/>
</dbReference>
<evidence type="ECO:0000313" key="3">
    <source>
        <dbReference type="Proteomes" id="UP001199355"/>
    </source>
</evidence>